<gene>
    <name evidence="2" type="ORF">C7450_103502</name>
</gene>
<dbReference type="AlphaFoldDB" id="A0A2V3UPC0"/>
<feature type="transmembrane region" description="Helical" evidence="1">
    <location>
        <begin position="73"/>
        <end position="91"/>
    </location>
</feature>
<sequence>MKSYGLAYMATGLVFLVIDAIWLTVAAQRFYRPLMGEMLLEGFRLIPAILFYVIYIGGIVVFAIAPAFATGRWSTATVYGAMLGLFAYATYDLTNQATLRNWPVIVTIVDLSWGTFLTALAATTGFLITRAFTSAS</sequence>
<name>A0A2V3UPC0_9HYPH</name>
<evidence type="ECO:0000313" key="2">
    <source>
        <dbReference type="EMBL" id="PXW61980.1"/>
    </source>
</evidence>
<dbReference type="Proteomes" id="UP000248021">
    <property type="component" value="Unassembled WGS sequence"/>
</dbReference>
<keyword evidence="1" id="KW-0472">Membrane</keyword>
<evidence type="ECO:0000256" key="1">
    <source>
        <dbReference type="SAM" id="Phobius"/>
    </source>
</evidence>
<reference evidence="2 3" key="1">
    <citation type="submission" date="2018-05" db="EMBL/GenBank/DDBJ databases">
        <title>Genomic Encyclopedia of Type Strains, Phase IV (KMG-IV): sequencing the most valuable type-strain genomes for metagenomic binning, comparative biology and taxonomic classification.</title>
        <authorList>
            <person name="Goeker M."/>
        </authorList>
    </citation>
    <scope>NUCLEOTIDE SEQUENCE [LARGE SCALE GENOMIC DNA]</scope>
    <source>
        <strain evidence="2 3">DSM 6462</strain>
    </source>
</reference>
<organism evidence="2 3">
    <name type="scientific">Chelatococcus asaccharovorans</name>
    <dbReference type="NCBI Taxonomy" id="28210"/>
    <lineage>
        <taxon>Bacteria</taxon>
        <taxon>Pseudomonadati</taxon>
        <taxon>Pseudomonadota</taxon>
        <taxon>Alphaproteobacteria</taxon>
        <taxon>Hyphomicrobiales</taxon>
        <taxon>Chelatococcaceae</taxon>
        <taxon>Chelatococcus</taxon>
    </lineage>
</organism>
<accession>A0A2V3UPC0</accession>
<keyword evidence="1" id="KW-0812">Transmembrane</keyword>
<feature type="transmembrane region" description="Helical" evidence="1">
    <location>
        <begin position="45"/>
        <end position="67"/>
    </location>
</feature>
<proteinExistence type="predicted"/>
<dbReference type="InterPro" id="IPR018687">
    <property type="entry name" value="DUF2177_membr"/>
</dbReference>
<dbReference type="Pfam" id="PF09945">
    <property type="entry name" value="DUF2177"/>
    <property type="match status" value="1"/>
</dbReference>
<dbReference type="EMBL" id="QJJK01000003">
    <property type="protein sequence ID" value="PXW61980.1"/>
    <property type="molecule type" value="Genomic_DNA"/>
</dbReference>
<keyword evidence="1" id="KW-1133">Transmembrane helix</keyword>
<evidence type="ECO:0000313" key="3">
    <source>
        <dbReference type="Proteomes" id="UP000248021"/>
    </source>
</evidence>
<dbReference type="RefSeq" id="WP_210206411.1">
    <property type="nucleotide sequence ID" value="NZ_JAHBRY010000001.1"/>
</dbReference>
<protein>
    <submittedName>
        <fullName evidence="2">Putative membrane protein</fullName>
    </submittedName>
</protein>
<comment type="caution">
    <text evidence="2">The sequence shown here is derived from an EMBL/GenBank/DDBJ whole genome shotgun (WGS) entry which is preliminary data.</text>
</comment>
<feature type="transmembrane region" description="Helical" evidence="1">
    <location>
        <begin position="6"/>
        <end position="25"/>
    </location>
</feature>
<feature type="transmembrane region" description="Helical" evidence="1">
    <location>
        <begin position="103"/>
        <end position="128"/>
    </location>
</feature>
<keyword evidence="3" id="KW-1185">Reference proteome</keyword>